<feature type="transmembrane region" description="Helical" evidence="4">
    <location>
        <begin position="224"/>
        <end position="249"/>
    </location>
</feature>
<gene>
    <name evidence="6" type="ORF">FXB40_08085</name>
</gene>
<evidence type="ECO:0000256" key="4">
    <source>
        <dbReference type="SAM" id="Phobius"/>
    </source>
</evidence>
<feature type="transmembrane region" description="Helical" evidence="4">
    <location>
        <begin position="300"/>
        <end position="320"/>
    </location>
</feature>
<sequence length="425" mass="45068">MTDLAEKLHERTAPASASRFDRAWGVVIGAGLLMFINLGPVLYYTGGIFTKAITDDTGWTRGTIAAAGLPANLLITLTLPLVGWAVDSYGARRIALLSSILFAVGMLLLGQFSQTPGLFALLLVVAYACGFALTPLPYAQIVSGWFDRRRGLALGLMLTMSGLGTALLPPLSSALITQFGWRHAYVFLGLIVFTIGAFAATFLLRDPPQLTDKTLGHEDKTPGLSVRAALAGRAFWTLFAAFFLISIAIGGGSTSLPLVLTDRGVSAQQASFVMTIVGLAMMVGRLSLGLLLDRIFAPHLTALVFLAPAVAFSVLLLTNATGANAMIAAAFLGFGLGAEVDALTYIASRAFGLRHFGRILGFLMVAFTLGLAFGPTLFGRIYDQFQTYQLALWIAAGISVLSSGLIVTLRRADLPFTSERAGTHI</sequence>
<accession>A0A5D3KX12</accession>
<comment type="caution">
    <text evidence="6">The sequence shown here is derived from an EMBL/GenBank/DDBJ whole genome shotgun (WGS) entry which is preliminary data.</text>
</comment>
<dbReference type="AlphaFoldDB" id="A0A5D3KX12"/>
<feature type="transmembrane region" description="Helical" evidence="4">
    <location>
        <begin position="359"/>
        <end position="378"/>
    </location>
</feature>
<dbReference type="PROSITE" id="PS50850">
    <property type="entry name" value="MFS"/>
    <property type="match status" value="1"/>
</dbReference>
<dbReference type="SUPFAM" id="SSF103473">
    <property type="entry name" value="MFS general substrate transporter"/>
    <property type="match status" value="1"/>
</dbReference>
<dbReference type="Pfam" id="PF07690">
    <property type="entry name" value="MFS_1"/>
    <property type="match status" value="1"/>
</dbReference>
<protein>
    <submittedName>
        <fullName evidence="6">MFS transporter</fullName>
    </submittedName>
</protein>
<dbReference type="RefSeq" id="WP_148771674.1">
    <property type="nucleotide sequence ID" value="NZ_VSSS01000014.1"/>
</dbReference>
<keyword evidence="7" id="KW-1185">Reference proteome</keyword>
<keyword evidence="3 4" id="KW-0472">Membrane</keyword>
<evidence type="ECO:0000256" key="3">
    <source>
        <dbReference type="ARBA" id="ARBA00023136"/>
    </source>
</evidence>
<dbReference type="Proteomes" id="UP000324758">
    <property type="component" value="Unassembled WGS sequence"/>
</dbReference>
<dbReference type="Gene3D" id="1.20.1250.20">
    <property type="entry name" value="MFS general substrate transporter like domains"/>
    <property type="match status" value="2"/>
</dbReference>
<dbReference type="InterPro" id="IPR036259">
    <property type="entry name" value="MFS_trans_sf"/>
</dbReference>
<evidence type="ECO:0000313" key="6">
    <source>
        <dbReference type="EMBL" id="TYL97852.1"/>
    </source>
</evidence>
<proteinExistence type="predicted"/>
<feature type="domain" description="Major facilitator superfamily (MFS) profile" evidence="5">
    <location>
        <begin position="23"/>
        <end position="414"/>
    </location>
</feature>
<dbReference type="OrthoDB" id="9796632at2"/>
<feature type="transmembrane region" description="Helical" evidence="4">
    <location>
        <begin position="23"/>
        <end position="44"/>
    </location>
</feature>
<feature type="transmembrane region" description="Helical" evidence="4">
    <location>
        <begin position="64"/>
        <end position="82"/>
    </location>
</feature>
<dbReference type="PANTHER" id="PTHR11360">
    <property type="entry name" value="MONOCARBOXYLATE TRANSPORTER"/>
    <property type="match status" value="1"/>
</dbReference>
<dbReference type="GO" id="GO:0022857">
    <property type="term" value="F:transmembrane transporter activity"/>
    <property type="evidence" value="ECO:0007669"/>
    <property type="project" value="InterPro"/>
</dbReference>
<feature type="transmembrane region" description="Helical" evidence="4">
    <location>
        <begin position="269"/>
        <end position="288"/>
    </location>
</feature>
<organism evidence="6 7">
    <name type="scientific">Bradyrhizobium rifense</name>
    <dbReference type="NCBI Taxonomy" id="515499"/>
    <lineage>
        <taxon>Bacteria</taxon>
        <taxon>Pseudomonadati</taxon>
        <taxon>Pseudomonadota</taxon>
        <taxon>Alphaproteobacteria</taxon>
        <taxon>Hyphomicrobiales</taxon>
        <taxon>Nitrobacteraceae</taxon>
        <taxon>Bradyrhizobium</taxon>
    </lineage>
</organism>
<feature type="transmembrane region" description="Helical" evidence="4">
    <location>
        <begin position="94"/>
        <end position="112"/>
    </location>
</feature>
<dbReference type="PANTHER" id="PTHR11360:SF284">
    <property type="entry name" value="EG:103B4.3 PROTEIN-RELATED"/>
    <property type="match status" value="1"/>
</dbReference>
<reference evidence="6 7" key="1">
    <citation type="submission" date="2019-08" db="EMBL/GenBank/DDBJ databases">
        <title>Bradyrhizobium hipponensis sp. nov., a rhizobium isolated from a Lupinus angustifolius root nodule in Tunisia.</title>
        <authorList>
            <person name="Off K."/>
            <person name="Rejili M."/>
            <person name="Mars M."/>
            <person name="Brachmann A."/>
            <person name="Marin M."/>
        </authorList>
    </citation>
    <scope>NUCLEOTIDE SEQUENCE [LARGE SCALE GENOMIC DNA]</scope>
    <source>
        <strain evidence="6 7">CTAW71</strain>
    </source>
</reference>
<feature type="transmembrane region" description="Helical" evidence="4">
    <location>
        <begin position="118"/>
        <end position="139"/>
    </location>
</feature>
<evidence type="ECO:0000313" key="7">
    <source>
        <dbReference type="Proteomes" id="UP000324758"/>
    </source>
</evidence>
<dbReference type="CDD" id="cd17355">
    <property type="entry name" value="MFS_YcxA_like"/>
    <property type="match status" value="1"/>
</dbReference>
<feature type="transmembrane region" description="Helical" evidence="4">
    <location>
        <begin position="326"/>
        <end position="347"/>
    </location>
</feature>
<dbReference type="InterPro" id="IPR050327">
    <property type="entry name" value="Proton-linked_MCT"/>
</dbReference>
<dbReference type="EMBL" id="VSSS01000014">
    <property type="protein sequence ID" value="TYL97852.1"/>
    <property type="molecule type" value="Genomic_DNA"/>
</dbReference>
<evidence type="ECO:0000259" key="5">
    <source>
        <dbReference type="PROSITE" id="PS50850"/>
    </source>
</evidence>
<feature type="transmembrane region" description="Helical" evidence="4">
    <location>
        <begin position="184"/>
        <end position="204"/>
    </location>
</feature>
<evidence type="ECO:0000256" key="1">
    <source>
        <dbReference type="ARBA" id="ARBA00022692"/>
    </source>
</evidence>
<evidence type="ECO:0000256" key="2">
    <source>
        <dbReference type="ARBA" id="ARBA00022989"/>
    </source>
</evidence>
<feature type="transmembrane region" description="Helical" evidence="4">
    <location>
        <begin position="151"/>
        <end position="172"/>
    </location>
</feature>
<feature type="transmembrane region" description="Helical" evidence="4">
    <location>
        <begin position="390"/>
        <end position="409"/>
    </location>
</feature>
<keyword evidence="1 4" id="KW-0812">Transmembrane</keyword>
<name>A0A5D3KX12_9BRAD</name>
<dbReference type="InterPro" id="IPR011701">
    <property type="entry name" value="MFS"/>
</dbReference>
<dbReference type="InterPro" id="IPR020846">
    <property type="entry name" value="MFS_dom"/>
</dbReference>
<keyword evidence="2 4" id="KW-1133">Transmembrane helix</keyword>